<accession>H9M825</accession>
<dbReference type="GeneID" id="12354373"/>
<dbReference type="RefSeq" id="YP_006234257.1">
    <property type="nucleotide sequence ID" value="NC_017755.1"/>
</dbReference>
<name>H9M825_PHLSQ</name>
<keyword evidence="1" id="KW-0496">Mitochondrion</keyword>
<proteinExistence type="predicted"/>
<protein>
    <submittedName>
        <fullName evidence="1">Uncharacterized protein</fullName>
    </submittedName>
</protein>
<reference evidence="1" key="1">
    <citation type="journal article" date="2012" name="PLoS ONE">
        <title>The Mitochondrial Genome of the Lycophyte Huperzia squarrosa: The Most Archaic Form in Vascular Plants.</title>
        <authorList>
            <person name="Liu Y."/>
            <person name="Wang B."/>
            <person name="Cui P."/>
            <person name="Li L."/>
            <person name="Xue J.Y."/>
            <person name="Yu J."/>
            <person name="Qiu Y.L."/>
        </authorList>
    </citation>
    <scope>NUCLEOTIDE SEQUENCE</scope>
</reference>
<dbReference type="AlphaFoldDB" id="H9M825"/>
<sequence>MIIHLLRIYEFALWGRPARGVQEGAPTPARFRLRRLRAFAGPSLTPKQDQTAVLRTRYIDLFFRPFLFFPFLHAAASWPSHEAGFSGLATILLRPRPALPVTIIFMLYL</sequence>
<evidence type="ECO:0000313" key="1">
    <source>
        <dbReference type="EMBL" id="AEV55732.1"/>
    </source>
</evidence>
<organism evidence="1">
    <name type="scientific">Phlegmariurus squarrosus</name>
    <name type="common">Rock tassel fern</name>
    <name type="synonym">Lycopodium squarrosum</name>
    <dbReference type="NCBI Taxonomy" id="73615"/>
    <lineage>
        <taxon>Eukaryota</taxon>
        <taxon>Viridiplantae</taxon>
        <taxon>Streptophyta</taxon>
        <taxon>Embryophyta</taxon>
        <taxon>Tracheophyta</taxon>
        <taxon>Lycopodiopsida</taxon>
        <taxon>Lycopodiales</taxon>
        <taxon>Lycopodiaceae</taxon>
        <taxon>Huperzioideae</taxon>
        <taxon>Phlegmariurus</taxon>
    </lineage>
</organism>
<dbReference type="EMBL" id="JQ002659">
    <property type="protein sequence ID" value="AEV55732.1"/>
    <property type="molecule type" value="Genomic_DNA"/>
</dbReference>
<gene>
    <name evidence="1" type="primary">ORF109_2</name>
    <name evidence="1" type="ORF">HusqMp14</name>
</gene>
<geneLocation type="mitochondrion" evidence="1"/>